<name>A0A6N7Q2Z0_9BACT</name>
<dbReference type="Pfam" id="PF13516">
    <property type="entry name" value="LRR_6"/>
    <property type="match status" value="1"/>
</dbReference>
<gene>
    <name evidence="1" type="ORF">GF068_41765</name>
</gene>
<reference evidence="1 2" key="1">
    <citation type="submission" date="2019-10" db="EMBL/GenBank/DDBJ databases">
        <title>A soil myxobacterium in the family Polyangiaceae.</title>
        <authorList>
            <person name="Li Y."/>
            <person name="Wang J."/>
        </authorList>
    </citation>
    <scope>NUCLEOTIDE SEQUENCE [LARGE SCALE GENOMIC DNA]</scope>
    <source>
        <strain evidence="1 2">DSM 14734</strain>
    </source>
</reference>
<accession>A0A6N7Q2Z0</accession>
<evidence type="ECO:0000313" key="2">
    <source>
        <dbReference type="Proteomes" id="UP000440224"/>
    </source>
</evidence>
<dbReference type="GO" id="GO:0019005">
    <property type="term" value="C:SCF ubiquitin ligase complex"/>
    <property type="evidence" value="ECO:0007669"/>
    <property type="project" value="TreeGrafter"/>
</dbReference>
<dbReference type="OrthoDB" id="5380568at2"/>
<dbReference type="SUPFAM" id="SSF52047">
    <property type="entry name" value="RNI-like"/>
    <property type="match status" value="1"/>
</dbReference>
<dbReference type="InterPro" id="IPR032675">
    <property type="entry name" value="LRR_dom_sf"/>
</dbReference>
<dbReference type="PANTHER" id="PTHR13318">
    <property type="entry name" value="PARTNER OF PAIRED, ISOFORM B-RELATED"/>
    <property type="match status" value="1"/>
</dbReference>
<evidence type="ECO:0000313" key="1">
    <source>
        <dbReference type="EMBL" id="MRG98399.1"/>
    </source>
</evidence>
<dbReference type="InterPro" id="IPR001611">
    <property type="entry name" value="Leu-rich_rpt"/>
</dbReference>
<proteinExistence type="predicted"/>
<dbReference type="AlphaFoldDB" id="A0A6N7Q2Z0"/>
<protein>
    <submittedName>
        <fullName evidence="1">Uncharacterized protein</fullName>
    </submittedName>
</protein>
<dbReference type="Gene3D" id="3.80.10.10">
    <property type="entry name" value="Ribonuclease Inhibitor"/>
    <property type="match status" value="2"/>
</dbReference>
<dbReference type="Proteomes" id="UP000440224">
    <property type="component" value="Unassembled WGS sequence"/>
</dbReference>
<dbReference type="RefSeq" id="WP_153825168.1">
    <property type="nucleotide sequence ID" value="NZ_WJIE01000031.1"/>
</dbReference>
<organism evidence="1 2">
    <name type="scientific">Polyangium spumosum</name>
    <dbReference type="NCBI Taxonomy" id="889282"/>
    <lineage>
        <taxon>Bacteria</taxon>
        <taxon>Pseudomonadati</taxon>
        <taxon>Myxococcota</taxon>
        <taxon>Polyangia</taxon>
        <taxon>Polyangiales</taxon>
        <taxon>Polyangiaceae</taxon>
        <taxon>Polyangium</taxon>
    </lineage>
</organism>
<dbReference type="EMBL" id="WJIE01000031">
    <property type="protein sequence ID" value="MRG98399.1"/>
    <property type="molecule type" value="Genomic_DNA"/>
</dbReference>
<comment type="caution">
    <text evidence="1">The sequence shown here is derived from an EMBL/GenBank/DDBJ whole genome shotgun (WGS) entry which is preliminary data.</text>
</comment>
<dbReference type="GO" id="GO:0031146">
    <property type="term" value="P:SCF-dependent proteasomal ubiquitin-dependent protein catabolic process"/>
    <property type="evidence" value="ECO:0007669"/>
    <property type="project" value="TreeGrafter"/>
</dbReference>
<sequence length="399" mass="43600">MDRATFASRLETASLRARDFARELVLEHLPDEIRFDVVLNASYDGNPLHPDEVVFPGDGERFSRADLKGVDATTVLDLLLRDGMVPEWINLTVTHEHGGKTFIEVLCCGRFTANESLLYHAEEGYPPFHVLGPSIPPHVETPSRSRYSLYWSMEVHDDELERLDGRDQVQTLCLRGGGIHDHTLERLARLHRLRSLRLEGTSVRGEGLVHAVGGALQYLMISGSLVRIDGLACLPSSLSSLVSLTLDESPLVEGELAHLQRMTRVHTLELTNTSVTDEGARLLAAAPTLRELDLSGTAISDGACAHLGRMAALETLSLDRTAVTDAGVRHLANVPRLRFLSLAGTGVTDRGAASLVDSTCLQQVDLHDTQVTPTGVALLRKRKIYVVRAPRRGNAVPAS</sequence>
<keyword evidence="2" id="KW-1185">Reference proteome</keyword>